<evidence type="ECO:0000259" key="10">
    <source>
        <dbReference type="PROSITE" id="PS51713"/>
    </source>
</evidence>
<feature type="region of interest" description="G2" evidence="7">
    <location>
        <begin position="41"/>
        <end position="45"/>
    </location>
</feature>
<organism evidence="11 12">
    <name type="scientific">Helicobacter trogontum</name>
    <dbReference type="NCBI Taxonomy" id="50960"/>
    <lineage>
        <taxon>Bacteria</taxon>
        <taxon>Pseudomonadati</taxon>
        <taxon>Campylobacterota</taxon>
        <taxon>Epsilonproteobacteria</taxon>
        <taxon>Campylobacterales</taxon>
        <taxon>Helicobacteraceae</taxon>
        <taxon>Helicobacter</taxon>
    </lineage>
</organism>
<comment type="subunit">
    <text evidence="6">Monomer.</text>
</comment>
<evidence type="ECO:0000259" key="9">
    <source>
        <dbReference type="PROSITE" id="PS50823"/>
    </source>
</evidence>
<evidence type="ECO:0000256" key="7">
    <source>
        <dbReference type="PROSITE-ProRule" id="PRU01050"/>
    </source>
</evidence>
<dbReference type="GO" id="GO:0005829">
    <property type="term" value="C:cytosol"/>
    <property type="evidence" value="ECO:0007669"/>
    <property type="project" value="TreeGrafter"/>
</dbReference>
<feature type="binding site" evidence="6">
    <location>
        <begin position="127"/>
        <end position="130"/>
    </location>
    <ligand>
        <name>GTP</name>
        <dbReference type="ChEBI" id="CHEBI:37565"/>
    </ligand>
</feature>
<dbReference type="Pfam" id="PF07650">
    <property type="entry name" value="KH_2"/>
    <property type="match status" value="1"/>
</dbReference>
<dbReference type="GO" id="GO:0070181">
    <property type="term" value="F:small ribosomal subunit rRNA binding"/>
    <property type="evidence" value="ECO:0007669"/>
    <property type="project" value="UniProtKB-UniRule"/>
</dbReference>
<keyword evidence="3 6" id="KW-0547">Nucleotide-binding</keyword>
<feature type="region of interest" description="G4" evidence="7">
    <location>
        <begin position="127"/>
        <end position="130"/>
    </location>
</feature>
<feature type="binding site" evidence="6">
    <location>
        <begin position="15"/>
        <end position="22"/>
    </location>
    <ligand>
        <name>GTP</name>
        <dbReference type="ChEBI" id="CHEBI:37565"/>
    </ligand>
</feature>
<dbReference type="InterPro" id="IPR005662">
    <property type="entry name" value="GTPase_Era-like"/>
</dbReference>
<dbReference type="HAMAP" id="MF_00367">
    <property type="entry name" value="GTPase_Era"/>
    <property type="match status" value="1"/>
</dbReference>
<reference evidence="11 12" key="1">
    <citation type="journal article" date="2014" name="Genome Announc.">
        <title>Draft genome sequences of eight enterohepatic helicobacter species isolated from both laboratory and wild rodents.</title>
        <authorList>
            <person name="Sheh A."/>
            <person name="Shen Z."/>
            <person name="Fox J.G."/>
        </authorList>
    </citation>
    <scope>NUCLEOTIDE SEQUENCE [LARGE SCALE GENOMIC DNA]</scope>
    <source>
        <strain evidence="11 12">ATCC 700114</strain>
    </source>
</reference>
<dbReference type="Proteomes" id="UP000029878">
    <property type="component" value="Unassembled WGS sequence"/>
</dbReference>
<comment type="caution">
    <text evidence="11">The sequence shown here is derived from an EMBL/GenBank/DDBJ whole genome shotgun (WGS) entry which is preliminary data.</text>
</comment>
<dbReference type="GO" id="GO:0043024">
    <property type="term" value="F:ribosomal small subunit binding"/>
    <property type="evidence" value="ECO:0007669"/>
    <property type="project" value="TreeGrafter"/>
</dbReference>
<keyword evidence="6" id="KW-1003">Cell membrane</keyword>
<evidence type="ECO:0000256" key="5">
    <source>
        <dbReference type="ARBA" id="ARBA00023134"/>
    </source>
</evidence>
<dbReference type="SUPFAM" id="SSF52540">
    <property type="entry name" value="P-loop containing nucleoside triphosphate hydrolases"/>
    <property type="match status" value="1"/>
</dbReference>
<dbReference type="GO" id="GO:0005886">
    <property type="term" value="C:plasma membrane"/>
    <property type="evidence" value="ECO:0007669"/>
    <property type="project" value="UniProtKB-SubCell"/>
</dbReference>
<dbReference type="OrthoDB" id="9805918at2"/>
<feature type="region of interest" description="G1" evidence="7">
    <location>
        <begin position="15"/>
        <end position="22"/>
    </location>
</feature>
<dbReference type="PROSITE" id="PS51713">
    <property type="entry name" value="G_ERA"/>
    <property type="match status" value="1"/>
</dbReference>
<evidence type="ECO:0000256" key="1">
    <source>
        <dbReference type="ARBA" id="ARBA00007921"/>
    </source>
</evidence>
<feature type="region of interest" description="G3" evidence="7">
    <location>
        <begin position="66"/>
        <end position="69"/>
    </location>
</feature>
<proteinExistence type="inferred from homology"/>
<evidence type="ECO:0000256" key="2">
    <source>
        <dbReference type="ARBA" id="ARBA00020484"/>
    </source>
</evidence>
<dbReference type="InterPro" id="IPR015946">
    <property type="entry name" value="KH_dom-like_a/b"/>
</dbReference>
<dbReference type="PANTHER" id="PTHR42698:SF1">
    <property type="entry name" value="GTPASE ERA, MITOCHONDRIAL"/>
    <property type="match status" value="1"/>
</dbReference>
<gene>
    <name evidence="6" type="primary">era</name>
    <name evidence="11" type="ORF">LS81_004260</name>
</gene>
<dbReference type="NCBIfam" id="TIGR00436">
    <property type="entry name" value="era"/>
    <property type="match status" value="1"/>
</dbReference>
<dbReference type="NCBIfam" id="TIGR00231">
    <property type="entry name" value="small_GTP"/>
    <property type="match status" value="1"/>
</dbReference>
<evidence type="ECO:0000313" key="12">
    <source>
        <dbReference type="Proteomes" id="UP000029878"/>
    </source>
</evidence>
<evidence type="ECO:0000256" key="6">
    <source>
        <dbReference type="HAMAP-Rule" id="MF_00367"/>
    </source>
</evidence>
<dbReference type="InterPro" id="IPR027417">
    <property type="entry name" value="P-loop_NTPase"/>
</dbReference>
<feature type="region of interest" description="G5" evidence="7">
    <location>
        <begin position="157"/>
        <end position="159"/>
    </location>
</feature>
<dbReference type="GO" id="GO:0005525">
    <property type="term" value="F:GTP binding"/>
    <property type="evidence" value="ECO:0007669"/>
    <property type="project" value="UniProtKB-UniRule"/>
</dbReference>
<keyword evidence="6" id="KW-0472">Membrane</keyword>
<keyword evidence="6" id="KW-0699">rRNA-binding</keyword>
<evidence type="ECO:0000313" key="11">
    <source>
        <dbReference type="EMBL" id="TLD83597.1"/>
    </source>
</evidence>
<keyword evidence="5 6" id="KW-0342">GTP-binding</keyword>
<dbReference type="GO" id="GO:0003924">
    <property type="term" value="F:GTPase activity"/>
    <property type="evidence" value="ECO:0007669"/>
    <property type="project" value="UniProtKB-UniRule"/>
</dbReference>
<dbReference type="Gene3D" id="3.30.300.20">
    <property type="match status" value="1"/>
</dbReference>
<comment type="similarity">
    <text evidence="1 6 7 8">Belongs to the TRAFAC class TrmE-Era-EngA-EngB-Septin-like GTPase superfamily. Era GTPase family.</text>
</comment>
<dbReference type="Pfam" id="PF01926">
    <property type="entry name" value="MMR_HSR1"/>
    <property type="match status" value="1"/>
</dbReference>
<keyword evidence="6" id="KW-0690">Ribosome biogenesis</keyword>
<name>A0A4U8SCC1_9HELI</name>
<dbReference type="PROSITE" id="PS50823">
    <property type="entry name" value="KH_TYPE_2"/>
    <property type="match status" value="1"/>
</dbReference>
<dbReference type="SUPFAM" id="SSF54814">
    <property type="entry name" value="Prokaryotic type KH domain (KH-domain type II)"/>
    <property type="match status" value="1"/>
</dbReference>
<dbReference type="CDD" id="cd04163">
    <property type="entry name" value="Era"/>
    <property type="match status" value="1"/>
</dbReference>
<dbReference type="RefSeq" id="WP_034344911.1">
    <property type="nucleotide sequence ID" value="NZ_FZNG01000024.1"/>
</dbReference>
<dbReference type="GO" id="GO:0000028">
    <property type="term" value="P:ribosomal small subunit assembly"/>
    <property type="evidence" value="ECO:0007669"/>
    <property type="project" value="TreeGrafter"/>
</dbReference>
<dbReference type="EMBL" id="JRPL02000007">
    <property type="protein sequence ID" value="TLD83597.1"/>
    <property type="molecule type" value="Genomic_DNA"/>
</dbReference>
<dbReference type="PANTHER" id="PTHR42698">
    <property type="entry name" value="GTPASE ERA"/>
    <property type="match status" value="1"/>
</dbReference>
<dbReference type="Gene3D" id="3.40.50.300">
    <property type="entry name" value="P-loop containing nucleotide triphosphate hydrolases"/>
    <property type="match status" value="1"/>
</dbReference>
<feature type="binding site" evidence="6">
    <location>
        <begin position="66"/>
        <end position="70"/>
    </location>
    <ligand>
        <name>GTP</name>
        <dbReference type="ChEBI" id="CHEBI:37565"/>
    </ligand>
</feature>
<protein>
    <recommendedName>
        <fullName evidence="2 6">GTPase Era</fullName>
    </recommendedName>
</protein>
<comment type="function">
    <text evidence="6">An essential GTPase that binds both GDP and GTP, with rapid nucleotide exchange. Plays a role in 16S rRNA processing and 30S ribosomal subunit biogenesis and possibly also in cell cycle regulation and energy metabolism.</text>
</comment>
<dbReference type="CDD" id="cd22534">
    <property type="entry name" value="KH-II_Era"/>
    <property type="match status" value="1"/>
</dbReference>
<feature type="domain" description="KH type-2" evidence="9">
    <location>
        <begin position="203"/>
        <end position="287"/>
    </location>
</feature>
<evidence type="ECO:0000256" key="4">
    <source>
        <dbReference type="ARBA" id="ARBA00022884"/>
    </source>
</evidence>
<evidence type="ECO:0000256" key="8">
    <source>
        <dbReference type="RuleBase" id="RU003761"/>
    </source>
</evidence>
<dbReference type="InterPro" id="IPR006073">
    <property type="entry name" value="GTP-bd"/>
</dbReference>
<sequence>MKEKNVTSGFISVVGRTNAGKSTLLNNLVKSPVALVSKKVNATRKRMDIIIPFENEQYNSQLIFIDTPGLHESKKLLNEYMLQEANKAVGDSDLSVFVAVASTKENEILHYRNFLEQHDKRHIVLLNKIDTLSKQELLECLESYKQYQDQNLGIIPVKAKDIDTYTMHTILSLLAKNLPLHPHFYNNDMISTTIMRDIYKEAIRETVFERFSDEIPYESDVKILKITEKPRILYIKAQIIVAKDSQKAMIIGKNGETIKSLGSIARKKCEYLAEQKVFLELIVKTIKGWNTNKEMLKEIGYDFMD</sequence>
<dbReference type="NCBIfam" id="NF000908">
    <property type="entry name" value="PRK00089.1"/>
    <property type="match status" value="1"/>
</dbReference>
<keyword evidence="4 6" id="KW-0694">RNA-binding</keyword>
<accession>A0A4U8SCC1</accession>
<dbReference type="InterPro" id="IPR030388">
    <property type="entry name" value="G_ERA_dom"/>
</dbReference>
<evidence type="ECO:0000256" key="3">
    <source>
        <dbReference type="ARBA" id="ARBA00022741"/>
    </source>
</evidence>
<dbReference type="InterPro" id="IPR009019">
    <property type="entry name" value="KH_sf_prok-type"/>
</dbReference>
<dbReference type="InterPro" id="IPR005225">
    <property type="entry name" value="Small_GTP-bd"/>
</dbReference>
<keyword evidence="6" id="KW-0963">Cytoplasm</keyword>
<comment type="subcellular location">
    <subcellularLocation>
        <location evidence="6">Cytoplasm</location>
    </subcellularLocation>
    <subcellularLocation>
        <location evidence="6">Cell membrane</location>
        <topology evidence="6">Peripheral membrane protein</topology>
    </subcellularLocation>
</comment>
<dbReference type="InterPro" id="IPR004044">
    <property type="entry name" value="KH_dom_type_2"/>
</dbReference>
<dbReference type="AlphaFoldDB" id="A0A4U8SCC1"/>
<feature type="domain" description="Era-type G" evidence="10">
    <location>
        <begin position="7"/>
        <end position="180"/>
    </location>
</feature>